<dbReference type="InParanoid" id="A0A448YGC9"/>
<dbReference type="AlphaFoldDB" id="A0A448YGC9"/>
<dbReference type="STRING" id="13370.A0A448YGC9"/>
<evidence type="ECO:0000313" key="1">
    <source>
        <dbReference type="EMBL" id="VEU19937.1"/>
    </source>
</evidence>
<evidence type="ECO:0000313" key="2">
    <source>
        <dbReference type="Proteomes" id="UP000290900"/>
    </source>
</evidence>
<reference evidence="1 2" key="1">
    <citation type="submission" date="2018-12" db="EMBL/GenBank/DDBJ databases">
        <authorList>
            <person name="Tiukova I."/>
            <person name="Dainat J."/>
        </authorList>
    </citation>
    <scope>NUCLEOTIDE SEQUENCE [LARGE SCALE GENOMIC DNA]</scope>
</reference>
<sequence>MKLSPDRDIPTAASVVKAKKATQCCKRKKKASCGEEEEHGYDASGRIELLLNEIDRLKSLLFERSSGWIQPELAGDVRAKDIRILRGIRKAHLRPLAHLSDRCVRVDRPNSSIFLGPSSFRTFIVLDPNLGRLTSHFRQRMERERYEWRQSFQTRQDHDSMSHQVDIRAAAIQQTSFSNVSPRQAALVSILEDYLVDYDLFIQLLNSSLAILSALLPVTPRYMMNDILLRRFQRVPGSNKVKILITGHPAEFAEICLVIGSLKFGYTSTSGSDSPAASADNTFNIYTEGDTNLLYFFATNLLEEAEYRTFATLPTLLSLITLYFIALRNVEKYDFVTFENIPSFQSTTVQMAISLGFHRDRSETNPLYIHEENSSSNPNLHSNSSGSKNLIRLLTTEDWHTIWSAVMYLDSMGSFNLGIPSMVGYTADRCYGTGRYDSTIRYVIGAYRTVIRLITGPSPQSQQSDKSGDPSVTIFQLEKIISGIEDFNNTKLATFKHLIDQMRETEKPEDVAQLLLSVLLKLRICALLLFLYIHSHMVFRDSNNDLIRVGRLFGKSLEEVKGLEIRLFKRSFKFAVLMLGLLNHLLLNNCCRKVTALGVFSTDLSSLFIRCIYVLCSYVCEALEKQQYESKVTLRIDDLSLDTLELLMNSDNEDSPDPAKSSEYKENMSKIEQFYDHPASLLHYVNGFYFNSSRSTIAKDYNFFASYKYLFLCLNSMENNRLTVETFDTEKFLAEFKNIDSSWFSG</sequence>
<dbReference type="Proteomes" id="UP000290900">
    <property type="component" value="Unassembled WGS sequence"/>
</dbReference>
<dbReference type="OrthoDB" id="2406834at2759"/>
<keyword evidence="2" id="KW-1185">Reference proteome</keyword>
<proteinExistence type="predicted"/>
<accession>A0A448YGC9</accession>
<name>A0A448YGC9_BRENA</name>
<protein>
    <submittedName>
        <fullName evidence="1">DEKNAAC100092</fullName>
    </submittedName>
</protein>
<organism evidence="1 2">
    <name type="scientific">Brettanomyces naardenensis</name>
    <name type="common">Yeast</name>
    <dbReference type="NCBI Taxonomy" id="13370"/>
    <lineage>
        <taxon>Eukaryota</taxon>
        <taxon>Fungi</taxon>
        <taxon>Dikarya</taxon>
        <taxon>Ascomycota</taxon>
        <taxon>Saccharomycotina</taxon>
        <taxon>Pichiomycetes</taxon>
        <taxon>Pichiales</taxon>
        <taxon>Pichiaceae</taxon>
        <taxon>Brettanomyces</taxon>
    </lineage>
</organism>
<gene>
    <name evidence="1" type="ORF">BRENAR_LOCUS672</name>
</gene>
<dbReference type="EMBL" id="CAACVR010000001">
    <property type="protein sequence ID" value="VEU19937.1"/>
    <property type="molecule type" value="Genomic_DNA"/>
</dbReference>